<dbReference type="InterPro" id="IPR036271">
    <property type="entry name" value="Tet_transcr_reg_TetR-rel_C_sf"/>
</dbReference>
<keyword evidence="1" id="KW-0805">Transcription regulation</keyword>
<organism evidence="6 7">
    <name type="scientific">Saccharothrix coeruleofusca</name>
    <dbReference type="NCBI Taxonomy" id="33919"/>
    <lineage>
        <taxon>Bacteria</taxon>
        <taxon>Bacillati</taxon>
        <taxon>Actinomycetota</taxon>
        <taxon>Actinomycetes</taxon>
        <taxon>Pseudonocardiales</taxon>
        <taxon>Pseudonocardiaceae</taxon>
        <taxon>Saccharothrix</taxon>
    </lineage>
</organism>
<sequence length="191" mass="19854">MKGAAYHHGDLRASLLRSALELVETTGSDQLSLRSVARAAGVSPNAPYRHYADKDDLLAAVAVHGFQQVGARIAAAAAQAGPDDRLVRVVSAAIHYAMANPGLFHLMVGRVCGTNAAARAAARDVVVAVAEALEVDLGEPQGEALCTGIWAVVQGMSVLLVDGALKPHEGQDVDELIGSVVRATFGTWPRA</sequence>
<evidence type="ECO:0000259" key="5">
    <source>
        <dbReference type="PROSITE" id="PS50977"/>
    </source>
</evidence>
<dbReference type="GO" id="GO:0000976">
    <property type="term" value="F:transcription cis-regulatory region binding"/>
    <property type="evidence" value="ECO:0007669"/>
    <property type="project" value="TreeGrafter"/>
</dbReference>
<dbReference type="InterPro" id="IPR050109">
    <property type="entry name" value="HTH-type_TetR-like_transc_reg"/>
</dbReference>
<dbReference type="PANTHER" id="PTHR30055">
    <property type="entry name" value="HTH-TYPE TRANSCRIPTIONAL REGULATOR RUTR"/>
    <property type="match status" value="1"/>
</dbReference>
<gene>
    <name evidence="6" type="ORF">GCM10010185_69390</name>
</gene>
<dbReference type="SUPFAM" id="SSF48498">
    <property type="entry name" value="Tetracyclin repressor-like, C-terminal domain"/>
    <property type="match status" value="1"/>
</dbReference>
<keyword evidence="3" id="KW-0804">Transcription</keyword>
<evidence type="ECO:0000313" key="6">
    <source>
        <dbReference type="EMBL" id="GGP85787.1"/>
    </source>
</evidence>
<dbReference type="SUPFAM" id="SSF46689">
    <property type="entry name" value="Homeodomain-like"/>
    <property type="match status" value="1"/>
</dbReference>
<comment type="caution">
    <text evidence="6">The sequence shown here is derived from an EMBL/GenBank/DDBJ whole genome shotgun (WGS) entry which is preliminary data.</text>
</comment>
<dbReference type="InterPro" id="IPR009057">
    <property type="entry name" value="Homeodomain-like_sf"/>
</dbReference>
<feature type="DNA-binding region" description="H-T-H motif" evidence="4">
    <location>
        <begin position="32"/>
        <end position="51"/>
    </location>
</feature>
<dbReference type="PANTHER" id="PTHR30055:SF220">
    <property type="entry name" value="TETR-FAMILY REGULATORY PROTEIN"/>
    <property type="match status" value="1"/>
</dbReference>
<reference evidence="6" key="1">
    <citation type="journal article" date="2014" name="Int. J. Syst. Evol. Microbiol.">
        <title>Complete genome sequence of Corynebacterium casei LMG S-19264T (=DSM 44701T), isolated from a smear-ripened cheese.</title>
        <authorList>
            <consortium name="US DOE Joint Genome Institute (JGI-PGF)"/>
            <person name="Walter F."/>
            <person name="Albersmeier A."/>
            <person name="Kalinowski J."/>
            <person name="Ruckert C."/>
        </authorList>
    </citation>
    <scope>NUCLEOTIDE SEQUENCE</scope>
    <source>
        <strain evidence="6">JCM 3313</strain>
    </source>
</reference>
<dbReference type="Proteomes" id="UP000639606">
    <property type="component" value="Unassembled WGS sequence"/>
</dbReference>
<proteinExistence type="predicted"/>
<accession>A0A918EHX5</accession>
<dbReference type="GO" id="GO:0003700">
    <property type="term" value="F:DNA-binding transcription factor activity"/>
    <property type="evidence" value="ECO:0007669"/>
    <property type="project" value="TreeGrafter"/>
</dbReference>
<protein>
    <submittedName>
        <fullName evidence="6">TetR family transcriptional regulator</fullName>
    </submittedName>
</protein>
<evidence type="ECO:0000256" key="3">
    <source>
        <dbReference type="ARBA" id="ARBA00023163"/>
    </source>
</evidence>
<keyword evidence="7" id="KW-1185">Reference proteome</keyword>
<name>A0A918EHX5_9PSEU</name>
<dbReference type="EMBL" id="BMRG01000029">
    <property type="protein sequence ID" value="GGP85787.1"/>
    <property type="molecule type" value="Genomic_DNA"/>
</dbReference>
<evidence type="ECO:0000313" key="7">
    <source>
        <dbReference type="Proteomes" id="UP000639606"/>
    </source>
</evidence>
<dbReference type="Gene3D" id="1.10.357.10">
    <property type="entry name" value="Tetracycline Repressor, domain 2"/>
    <property type="match status" value="1"/>
</dbReference>
<dbReference type="Pfam" id="PF13305">
    <property type="entry name" value="TetR_C_33"/>
    <property type="match status" value="1"/>
</dbReference>
<dbReference type="PRINTS" id="PR00455">
    <property type="entry name" value="HTHTETR"/>
</dbReference>
<dbReference type="InterPro" id="IPR001647">
    <property type="entry name" value="HTH_TetR"/>
</dbReference>
<dbReference type="PROSITE" id="PS50977">
    <property type="entry name" value="HTH_TETR_2"/>
    <property type="match status" value="1"/>
</dbReference>
<evidence type="ECO:0000256" key="2">
    <source>
        <dbReference type="ARBA" id="ARBA00023125"/>
    </source>
</evidence>
<dbReference type="Pfam" id="PF00440">
    <property type="entry name" value="TetR_N"/>
    <property type="match status" value="1"/>
</dbReference>
<keyword evidence="2 4" id="KW-0238">DNA-binding</keyword>
<evidence type="ECO:0000256" key="1">
    <source>
        <dbReference type="ARBA" id="ARBA00023015"/>
    </source>
</evidence>
<feature type="domain" description="HTH tetR-type" evidence="5">
    <location>
        <begin position="9"/>
        <end position="69"/>
    </location>
</feature>
<dbReference type="InterPro" id="IPR025996">
    <property type="entry name" value="MT1864/Rv1816-like_C"/>
</dbReference>
<evidence type="ECO:0000256" key="4">
    <source>
        <dbReference type="PROSITE-ProRule" id="PRU00335"/>
    </source>
</evidence>
<dbReference type="RefSeq" id="WP_189227557.1">
    <property type="nucleotide sequence ID" value="NZ_BMRG01000029.1"/>
</dbReference>
<dbReference type="AlphaFoldDB" id="A0A918EHX5"/>
<reference evidence="6" key="2">
    <citation type="submission" date="2020-09" db="EMBL/GenBank/DDBJ databases">
        <authorList>
            <person name="Sun Q."/>
            <person name="Ohkuma M."/>
        </authorList>
    </citation>
    <scope>NUCLEOTIDE SEQUENCE</scope>
    <source>
        <strain evidence="6">JCM 3313</strain>
    </source>
</reference>